<keyword evidence="2" id="KW-1185">Reference proteome</keyword>
<comment type="caution">
    <text evidence="1">The sequence shown here is derived from an EMBL/GenBank/DDBJ whole genome shotgun (WGS) entry which is preliminary data.</text>
</comment>
<reference evidence="1 2" key="1">
    <citation type="submission" date="2024-02" db="EMBL/GenBank/DDBJ databases">
        <title>First draft genome assembly of two strains of Seiridium cardinale.</title>
        <authorList>
            <person name="Emiliani G."/>
            <person name="Scali E."/>
        </authorList>
    </citation>
    <scope>NUCLEOTIDE SEQUENCE [LARGE SCALE GENOMIC DNA]</scope>
    <source>
        <strain evidence="1 2">BM-138-000479</strain>
    </source>
</reference>
<protein>
    <submittedName>
        <fullName evidence="1">Uncharacterized protein</fullName>
    </submittedName>
</protein>
<organism evidence="1 2">
    <name type="scientific">Seiridium cardinale</name>
    <dbReference type="NCBI Taxonomy" id="138064"/>
    <lineage>
        <taxon>Eukaryota</taxon>
        <taxon>Fungi</taxon>
        <taxon>Dikarya</taxon>
        <taxon>Ascomycota</taxon>
        <taxon>Pezizomycotina</taxon>
        <taxon>Sordariomycetes</taxon>
        <taxon>Xylariomycetidae</taxon>
        <taxon>Amphisphaeriales</taxon>
        <taxon>Sporocadaceae</taxon>
        <taxon>Seiridium</taxon>
    </lineage>
</organism>
<accession>A0ABR2XLP8</accession>
<sequence>MTSPLLAQRASASDVDEIVEFYKKVLGEKYHDPVPDTQNHASQVRNLITANQVIVNILRAGGDIIALAQWGLNMGNDPHYTTAVGTETNARGEVYGVRNVSAAGESLRSAAFGTVRLGEPTSTFFNPIIAAWNDERTVEENERDTTNHIRPLISTALTCEALVSPSHKSEGSEWLAAQFVAMEERLLEHGGANIIYIHRHGTFPGFADLGIGERFRQIRAHGTQVMDTGLEYLVYKDKRGEVVDDEKSAFYRLYEFLRS</sequence>
<dbReference type="EMBL" id="JARVKM010000039">
    <property type="protein sequence ID" value="KAK9774723.1"/>
    <property type="molecule type" value="Genomic_DNA"/>
</dbReference>
<evidence type="ECO:0000313" key="1">
    <source>
        <dbReference type="EMBL" id="KAK9774723.1"/>
    </source>
</evidence>
<evidence type="ECO:0000313" key="2">
    <source>
        <dbReference type="Proteomes" id="UP001465668"/>
    </source>
</evidence>
<name>A0ABR2XLP8_9PEZI</name>
<dbReference type="Proteomes" id="UP001465668">
    <property type="component" value="Unassembled WGS sequence"/>
</dbReference>
<proteinExistence type="predicted"/>
<gene>
    <name evidence="1" type="ORF">SCAR479_08543</name>
</gene>